<dbReference type="EMBL" id="CM055101">
    <property type="protein sequence ID" value="KAJ7542329.1"/>
    <property type="molecule type" value="Genomic_DNA"/>
</dbReference>
<organism evidence="1 2">
    <name type="scientific">Diphasiastrum complanatum</name>
    <name type="common">Issler's clubmoss</name>
    <name type="synonym">Lycopodium complanatum</name>
    <dbReference type="NCBI Taxonomy" id="34168"/>
    <lineage>
        <taxon>Eukaryota</taxon>
        <taxon>Viridiplantae</taxon>
        <taxon>Streptophyta</taxon>
        <taxon>Embryophyta</taxon>
        <taxon>Tracheophyta</taxon>
        <taxon>Lycopodiopsida</taxon>
        <taxon>Lycopodiales</taxon>
        <taxon>Lycopodiaceae</taxon>
        <taxon>Lycopodioideae</taxon>
        <taxon>Diphasiastrum</taxon>
    </lineage>
</organism>
<dbReference type="Proteomes" id="UP001162992">
    <property type="component" value="Chromosome 10"/>
</dbReference>
<sequence length="115" mass="12642">MLQLYYSLSAVLCGHVAEKETTEGNNSGLDAEDGPKGNDYGLHAKAVNYQPKGNDSGLVEFDCGLETVAVEPSERTTYKRVAVPWGVVRRLLLKMEDGINRKAVGEENTLDFGHW</sequence>
<protein>
    <submittedName>
        <fullName evidence="1">Uncharacterized protein</fullName>
    </submittedName>
</protein>
<reference evidence="2" key="1">
    <citation type="journal article" date="2024" name="Proc. Natl. Acad. Sci. U.S.A.">
        <title>Extraordinary preservation of gene collinearity over three hundred million years revealed in homosporous lycophytes.</title>
        <authorList>
            <person name="Li C."/>
            <person name="Wickell D."/>
            <person name="Kuo L.Y."/>
            <person name="Chen X."/>
            <person name="Nie B."/>
            <person name="Liao X."/>
            <person name="Peng D."/>
            <person name="Ji J."/>
            <person name="Jenkins J."/>
            <person name="Williams M."/>
            <person name="Shu S."/>
            <person name="Plott C."/>
            <person name="Barry K."/>
            <person name="Rajasekar S."/>
            <person name="Grimwood J."/>
            <person name="Han X."/>
            <person name="Sun S."/>
            <person name="Hou Z."/>
            <person name="He W."/>
            <person name="Dai G."/>
            <person name="Sun C."/>
            <person name="Schmutz J."/>
            <person name="Leebens-Mack J.H."/>
            <person name="Li F.W."/>
            <person name="Wang L."/>
        </authorList>
    </citation>
    <scope>NUCLEOTIDE SEQUENCE [LARGE SCALE GENOMIC DNA]</scope>
    <source>
        <strain evidence="2">cv. PW_Plant_1</strain>
    </source>
</reference>
<name>A0ACC2CK06_DIPCM</name>
<proteinExistence type="predicted"/>
<keyword evidence="2" id="KW-1185">Reference proteome</keyword>
<accession>A0ACC2CK06</accession>
<evidence type="ECO:0000313" key="1">
    <source>
        <dbReference type="EMBL" id="KAJ7542329.1"/>
    </source>
</evidence>
<gene>
    <name evidence="1" type="ORF">O6H91_10G101100</name>
</gene>
<comment type="caution">
    <text evidence="1">The sequence shown here is derived from an EMBL/GenBank/DDBJ whole genome shotgun (WGS) entry which is preliminary data.</text>
</comment>
<evidence type="ECO:0000313" key="2">
    <source>
        <dbReference type="Proteomes" id="UP001162992"/>
    </source>
</evidence>